<gene>
    <name evidence="1" type="ORF">FIBSPDRAFT_963580</name>
</gene>
<evidence type="ECO:0000313" key="1">
    <source>
        <dbReference type="EMBL" id="KZP09914.1"/>
    </source>
</evidence>
<name>A0A165YU03_9AGAM</name>
<sequence length="138" mass="15092">MPLIGKTNTPTTNPRPPGAAAYVHITAILSAVPCTSSHAIVRRPSTPSAPTCHLDHTPNLEAFHPAYPFGCPFGLSRLPPTIYPPARHSAHIHDELVIDSPYSNYLTWQFVVAAINKISARTIHMSSNHIADILSRWN</sequence>
<dbReference type="EMBL" id="KV417690">
    <property type="protein sequence ID" value="KZP09914.1"/>
    <property type="molecule type" value="Genomic_DNA"/>
</dbReference>
<keyword evidence="2" id="KW-1185">Reference proteome</keyword>
<protein>
    <submittedName>
        <fullName evidence="1">Uncharacterized protein</fullName>
    </submittedName>
</protein>
<organism evidence="1 2">
    <name type="scientific">Athelia psychrophila</name>
    <dbReference type="NCBI Taxonomy" id="1759441"/>
    <lineage>
        <taxon>Eukaryota</taxon>
        <taxon>Fungi</taxon>
        <taxon>Dikarya</taxon>
        <taxon>Basidiomycota</taxon>
        <taxon>Agaricomycotina</taxon>
        <taxon>Agaricomycetes</taxon>
        <taxon>Agaricomycetidae</taxon>
        <taxon>Atheliales</taxon>
        <taxon>Atheliaceae</taxon>
        <taxon>Athelia</taxon>
    </lineage>
</organism>
<evidence type="ECO:0000313" key="2">
    <source>
        <dbReference type="Proteomes" id="UP000076532"/>
    </source>
</evidence>
<accession>A0A165YU03</accession>
<dbReference type="AlphaFoldDB" id="A0A165YU03"/>
<proteinExistence type="predicted"/>
<dbReference type="Proteomes" id="UP000076532">
    <property type="component" value="Unassembled WGS sequence"/>
</dbReference>
<reference evidence="1 2" key="1">
    <citation type="journal article" date="2016" name="Mol. Biol. Evol.">
        <title>Comparative Genomics of Early-Diverging Mushroom-Forming Fungi Provides Insights into the Origins of Lignocellulose Decay Capabilities.</title>
        <authorList>
            <person name="Nagy L.G."/>
            <person name="Riley R."/>
            <person name="Tritt A."/>
            <person name="Adam C."/>
            <person name="Daum C."/>
            <person name="Floudas D."/>
            <person name="Sun H."/>
            <person name="Yadav J.S."/>
            <person name="Pangilinan J."/>
            <person name="Larsson K.H."/>
            <person name="Matsuura K."/>
            <person name="Barry K."/>
            <person name="Labutti K."/>
            <person name="Kuo R."/>
            <person name="Ohm R.A."/>
            <person name="Bhattacharya S.S."/>
            <person name="Shirouzu T."/>
            <person name="Yoshinaga Y."/>
            <person name="Martin F.M."/>
            <person name="Grigoriev I.V."/>
            <person name="Hibbett D.S."/>
        </authorList>
    </citation>
    <scope>NUCLEOTIDE SEQUENCE [LARGE SCALE GENOMIC DNA]</scope>
    <source>
        <strain evidence="1 2">CBS 109695</strain>
    </source>
</reference>